<evidence type="ECO:0000313" key="12">
    <source>
        <dbReference type="Proteomes" id="UP000824140"/>
    </source>
</evidence>
<sequence length="555" mass="61693">MKLFGLFHSGNPRAAWRATGGEACALWDAHAMRARDTAGEGTLFAFSSGSSAQNALDAYQKWGDAYPSHLEEPCATAILDTAREKLLLARDPMGETPIYYTAKDGQIAFSDWLPALLLSGAAEPVMDKTALNELFAIGPARSPGQTYIAGIRELPPGYALVADARSHVLTQYFALEAMPHEDGEARTVDTVRDLLEQAMRRAAGRAGASMLSGGIDSSILTALLMRMRGAANSYSVEYEDAQAYFTGSHFQPELDSPYVEMAVHALKCNHRRVILAERQLAGALEDAAFARGMPGMGDVDSSLLLFARAIAAQESGVIMGECADEVFGGYPWFRDENATLATFPWSGSLDLRESILTGSLREKLHPREYAQARLEESLCSLPTLPGETGRARMLRAMQGLCFQYFMANLQERAYRLCDEAGIDLYAPYCDVRLVQYVYNVPWEMKFLKGYEKGLLREAARDLLPRELLYRRKSPYPKTWNPEYMRLVRERFRAIAGDPSSPLRAFLDFDAVERATASASPAAMPWFGQLMTAPQMLAYLIQIDRWMRAYNVRLEL</sequence>
<feature type="site" description="Important for beta-aspartyl-AMP intermediate formation" evidence="8">
    <location>
        <position position="321"/>
    </location>
</feature>
<dbReference type="Gene3D" id="3.40.50.620">
    <property type="entry name" value="HUPs"/>
    <property type="match status" value="1"/>
</dbReference>
<evidence type="ECO:0000256" key="8">
    <source>
        <dbReference type="PIRSR" id="PIRSR001589-3"/>
    </source>
</evidence>
<dbReference type="GO" id="GO:0005524">
    <property type="term" value="F:ATP binding"/>
    <property type="evidence" value="ECO:0007669"/>
    <property type="project" value="UniProtKB-KW"/>
</dbReference>
<keyword evidence="6" id="KW-0028">Amino-acid biosynthesis</keyword>
<keyword evidence="4" id="KW-0547">Nucleotide-binding</keyword>
<comment type="catalytic activity">
    <reaction evidence="7">
        <text>L-aspartate + L-glutamine + ATP + H2O = L-asparagine + L-glutamate + AMP + diphosphate + H(+)</text>
        <dbReference type="Rhea" id="RHEA:12228"/>
        <dbReference type="ChEBI" id="CHEBI:15377"/>
        <dbReference type="ChEBI" id="CHEBI:15378"/>
        <dbReference type="ChEBI" id="CHEBI:29985"/>
        <dbReference type="ChEBI" id="CHEBI:29991"/>
        <dbReference type="ChEBI" id="CHEBI:30616"/>
        <dbReference type="ChEBI" id="CHEBI:33019"/>
        <dbReference type="ChEBI" id="CHEBI:58048"/>
        <dbReference type="ChEBI" id="CHEBI:58359"/>
        <dbReference type="ChEBI" id="CHEBI:456215"/>
        <dbReference type="EC" id="6.3.5.4"/>
    </reaction>
</comment>
<accession>A0A9D1K5F9</accession>
<evidence type="ECO:0000256" key="3">
    <source>
        <dbReference type="ARBA" id="ARBA00012737"/>
    </source>
</evidence>
<dbReference type="InterPro" id="IPR017932">
    <property type="entry name" value="GATase_2_dom"/>
</dbReference>
<dbReference type="PIRSF" id="PIRSF001589">
    <property type="entry name" value="Asn_synthetase_glu-h"/>
    <property type="match status" value="1"/>
</dbReference>
<organism evidence="11 12">
    <name type="scientific">Candidatus Alectryocaccomicrobium excrementavium</name>
    <dbReference type="NCBI Taxonomy" id="2840668"/>
    <lineage>
        <taxon>Bacteria</taxon>
        <taxon>Bacillati</taxon>
        <taxon>Bacillota</taxon>
        <taxon>Clostridia</taxon>
        <taxon>Candidatus Alectryocaccomicrobium</taxon>
    </lineage>
</organism>
<dbReference type="GO" id="GO:0005829">
    <property type="term" value="C:cytosol"/>
    <property type="evidence" value="ECO:0007669"/>
    <property type="project" value="TreeGrafter"/>
</dbReference>
<dbReference type="CDD" id="cd01991">
    <property type="entry name" value="Asn_synthase_B_C"/>
    <property type="match status" value="1"/>
</dbReference>
<keyword evidence="5" id="KW-0067">ATP-binding</keyword>
<dbReference type="InterPro" id="IPR014729">
    <property type="entry name" value="Rossmann-like_a/b/a_fold"/>
</dbReference>
<dbReference type="GO" id="GO:0006529">
    <property type="term" value="P:asparagine biosynthetic process"/>
    <property type="evidence" value="ECO:0007669"/>
    <property type="project" value="UniProtKB-KW"/>
</dbReference>
<dbReference type="InterPro" id="IPR001962">
    <property type="entry name" value="Asn_synthase"/>
</dbReference>
<evidence type="ECO:0000256" key="6">
    <source>
        <dbReference type="ARBA" id="ARBA00022888"/>
    </source>
</evidence>
<dbReference type="Pfam" id="PF00733">
    <property type="entry name" value="Asn_synthase"/>
    <property type="match status" value="1"/>
</dbReference>
<dbReference type="Proteomes" id="UP000824140">
    <property type="component" value="Unassembled WGS sequence"/>
</dbReference>
<dbReference type="EMBL" id="DVJN01000019">
    <property type="protein sequence ID" value="HIS91572.1"/>
    <property type="molecule type" value="Genomic_DNA"/>
</dbReference>
<dbReference type="EC" id="6.3.5.4" evidence="3"/>
<dbReference type="PANTHER" id="PTHR43284">
    <property type="entry name" value="ASPARAGINE SYNTHETASE (GLUTAMINE-HYDROLYZING)"/>
    <property type="match status" value="1"/>
</dbReference>
<feature type="domain" description="Glutamine amidotransferase type-2" evidence="10">
    <location>
        <begin position="45"/>
        <end position="117"/>
    </location>
</feature>
<name>A0A9D1K5F9_9FIRM</name>
<evidence type="ECO:0000256" key="5">
    <source>
        <dbReference type="ARBA" id="ARBA00022840"/>
    </source>
</evidence>
<evidence type="ECO:0000256" key="1">
    <source>
        <dbReference type="ARBA" id="ARBA00005187"/>
    </source>
</evidence>
<keyword evidence="6" id="KW-0061">Asparagine biosynthesis</keyword>
<reference evidence="11" key="1">
    <citation type="submission" date="2020-10" db="EMBL/GenBank/DDBJ databases">
        <authorList>
            <person name="Gilroy R."/>
        </authorList>
    </citation>
    <scope>NUCLEOTIDE SEQUENCE</scope>
    <source>
        <strain evidence="11">13766</strain>
    </source>
</reference>
<dbReference type="Gene3D" id="3.60.20.10">
    <property type="entry name" value="Glutamine Phosphoribosylpyrophosphate, subunit 1, domain 1"/>
    <property type="match status" value="1"/>
</dbReference>
<feature type="domain" description="Asparagine synthetase" evidence="9">
    <location>
        <begin position="191"/>
        <end position="545"/>
    </location>
</feature>
<dbReference type="InterPro" id="IPR051786">
    <property type="entry name" value="ASN_synthetase/amidase"/>
</dbReference>
<evidence type="ECO:0000259" key="10">
    <source>
        <dbReference type="Pfam" id="PF13537"/>
    </source>
</evidence>
<comment type="pathway">
    <text evidence="1">Amino-acid biosynthesis; L-asparagine biosynthesis; L-asparagine from L-aspartate (L-Gln route): step 1/1.</text>
</comment>
<dbReference type="AlphaFoldDB" id="A0A9D1K5F9"/>
<reference evidence="11" key="2">
    <citation type="journal article" date="2021" name="PeerJ">
        <title>Extensive microbial diversity within the chicken gut microbiome revealed by metagenomics and culture.</title>
        <authorList>
            <person name="Gilroy R."/>
            <person name="Ravi A."/>
            <person name="Getino M."/>
            <person name="Pursley I."/>
            <person name="Horton D.L."/>
            <person name="Alikhan N.F."/>
            <person name="Baker D."/>
            <person name="Gharbi K."/>
            <person name="Hall N."/>
            <person name="Watson M."/>
            <person name="Adriaenssens E.M."/>
            <person name="Foster-Nyarko E."/>
            <person name="Jarju S."/>
            <person name="Secka A."/>
            <person name="Antonio M."/>
            <person name="Oren A."/>
            <person name="Chaudhuri R.R."/>
            <person name="La Ragione R."/>
            <person name="Hildebrand F."/>
            <person name="Pallen M.J."/>
        </authorList>
    </citation>
    <scope>NUCLEOTIDE SEQUENCE</scope>
    <source>
        <strain evidence="11">13766</strain>
    </source>
</reference>
<dbReference type="Pfam" id="PF13537">
    <property type="entry name" value="GATase_7"/>
    <property type="match status" value="1"/>
</dbReference>
<evidence type="ECO:0000256" key="2">
    <source>
        <dbReference type="ARBA" id="ARBA00005752"/>
    </source>
</evidence>
<dbReference type="InterPro" id="IPR006426">
    <property type="entry name" value="Asn_synth_AEB"/>
</dbReference>
<dbReference type="GO" id="GO:0004066">
    <property type="term" value="F:asparagine synthase (glutamine-hydrolyzing) activity"/>
    <property type="evidence" value="ECO:0007669"/>
    <property type="project" value="UniProtKB-EC"/>
</dbReference>
<dbReference type="SUPFAM" id="SSF56235">
    <property type="entry name" value="N-terminal nucleophile aminohydrolases (Ntn hydrolases)"/>
    <property type="match status" value="1"/>
</dbReference>
<evidence type="ECO:0000256" key="7">
    <source>
        <dbReference type="ARBA" id="ARBA00048741"/>
    </source>
</evidence>
<comment type="caution">
    <text evidence="11">The sequence shown here is derived from an EMBL/GenBank/DDBJ whole genome shotgun (WGS) entry which is preliminary data.</text>
</comment>
<gene>
    <name evidence="11" type="ORF">IAA84_00990</name>
</gene>
<proteinExistence type="inferred from homology"/>
<comment type="similarity">
    <text evidence="2">Belongs to the asparagine synthetase family.</text>
</comment>
<dbReference type="SUPFAM" id="SSF52402">
    <property type="entry name" value="Adenine nucleotide alpha hydrolases-like"/>
    <property type="match status" value="1"/>
</dbReference>
<evidence type="ECO:0000313" key="11">
    <source>
        <dbReference type="EMBL" id="HIS91572.1"/>
    </source>
</evidence>
<dbReference type="PANTHER" id="PTHR43284:SF1">
    <property type="entry name" value="ASPARAGINE SYNTHETASE"/>
    <property type="match status" value="1"/>
</dbReference>
<evidence type="ECO:0000256" key="4">
    <source>
        <dbReference type="ARBA" id="ARBA00022741"/>
    </source>
</evidence>
<evidence type="ECO:0000259" key="9">
    <source>
        <dbReference type="Pfam" id="PF00733"/>
    </source>
</evidence>
<dbReference type="InterPro" id="IPR029055">
    <property type="entry name" value="Ntn_hydrolases_N"/>
</dbReference>
<protein>
    <recommendedName>
        <fullName evidence="3">asparagine synthase (glutamine-hydrolyzing)</fullName>
        <ecNumber evidence="3">6.3.5.4</ecNumber>
    </recommendedName>
</protein>